<keyword evidence="3" id="KW-0547">Nucleotide-binding</keyword>
<gene>
    <name evidence="6" type="ORF">BECKSD772F_GA0070984_110711</name>
</gene>
<evidence type="ECO:0000259" key="5">
    <source>
        <dbReference type="PROSITE" id="PS50893"/>
    </source>
</evidence>
<sequence>MCLMIRLTNIGKRYQSRGGEVDALSEVSLEVSEREFISIIGPSGCGKTTLLKIIGDLVEPTEGEVLVGDLTAEQARKEGKFSFVFQNPVLFPWRRIIDNVHLPLEIVHHGSREPRELLRTVGLEGFENKYPNELSGGMQQRVALARALTFDPQVLLMDEPFGALDEFTRNELHNLLLNIWEEIGVTVFFVTHNITEAVFLSDKVVVLSKRPARIQSVKSIYFVRPRRAGLKETAEFQEIVKCLRLNLE</sequence>
<dbReference type="AlphaFoldDB" id="A0A450YK14"/>
<keyword evidence="4 6" id="KW-0067">ATP-binding</keyword>
<feature type="domain" description="ABC transporter" evidence="5">
    <location>
        <begin position="5"/>
        <end position="234"/>
    </location>
</feature>
<evidence type="ECO:0000256" key="4">
    <source>
        <dbReference type="ARBA" id="ARBA00022840"/>
    </source>
</evidence>
<dbReference type="InterPro" id="IPR003593">
    <property type="entry name" value="AAA+_ATPase"/>
</dbReference>
<dbReference type="Pfam" id="PF00005">
    <property type="entry name" value="ABC_tran"/>
    <property type="match status" value="1"/>
</dbReference>
<dbReference type="PANTHER" id="PTHR42788">
    <property type="entry name" value="TAURINE IMPORT ATP-BINDING PROTEIN-RELATED"/>
    <property type="match status" value="1"/>
</dbReference>
<dbReference type="SUPFAM" id="SSF52540">
    <property type="entry name" value="P-loop containing nucleoside triphosphate hydrolases"/>
    <property type="match status" value="1"/>
</dbReference>
<organism evidence="6">
    <name type="scientific">Candidatus Kentrum sp. SD</name>
    <dbReference type="NCBI Taxonomy" id="2126332"/>
    <lineage>
        <taxon>Bacteria</taxon>
        <taxon>Pseudomonadati</taxon>
        <taxon>Pseudomonadota</taxon>
        <taxon>Gammaproteobacteria</taxon>
        <taxon>Candidatus Kentrum</taxon>
    </lineage>
</organism>
<accession>A0A450YK14</accession>
<dbReference type="Gene3D" id="3.40.50.300">
    <property type="entry name" value="P-loop containing nucleotide triphosphate hydrolases"/>
    <property type="match status" value="1"/>
</dbReference>
<dbReference type="InterPro" id="IPR050166">
    <property type="entry name" value="ABC_transporter_ATP-bind"/>
</dbReference>
<dbReference type="EMBL" id="CAADFR010000107">
    <property type="protein sequence ID" value="VFK41870.1"/>
    <property type="molecule type" value="Genomic_DNA"/>
</dbReference>
<dbReference type="InterPro" id="IPR017871">
    <property type="entry name" value="ABC_transporter-like_CS"/>
</dbReference>
<dbReference type="PANTHER" id="PTHR42788:SF13">
    <property type="entry name" value="ALIPHATIC SULFONATES IMPORT ATP-BINDING PROTEIN SSUB"/>
    <property type="match status" value="1"/>
</dbReference>
<comment type="similarity">
    <text evidence="1">Belongs to the ABC transporter superfamily.</text>
</comment>
<dbReference type="InterPro" id="IPR027417">
    <property type="entry name" value="P-loop_NTPase"/>
</dbReference>
<dbReference type="PROSITE" id="PS00211">
    <property type="entry name" value="ABC_TRANSPORTER_1"/>
    <property type="match status" value="1"/>
</dbReference>
<evidence type="ECO:0000256" key="1">
    <source>
        <dbReference type="ARBA" id="ARBA00005417"/>
    </source>
</evidence>
<dbReference type="GO" id="GO:0005524">
    <property type="term" value="F:ATP binding"/>
    <property type="evidence" value="ECO:0007669"/>
    <property type="project" value="UniProtKB-KW"/>
</dbReference>
<dbReference type="CDD" id="cd03293">
    <property type="entry name" value="ABC_NrtD_SsuB_transporters"/>
    <property type="match status" value="1"/>
</dbReference>
<evidence type="ECO:0000313" key="6">
    <source>
        <dbReference type="EMBL" id="VFK41870.1"/>
    </source>
</evidence>
<keyword evidence="2" id="KW-0813">Transport</keyword>
<evidence type="ECO:0000256" key="3">
    <source>
        <dbReference type="ARBA" id="ARBA00022741"/>
    </source>
</evidence>
<proteinExistence type="inferred from homology"/>
<dbReference type="PROSITE" id="PS50893">
    <property type="entry name" value="ABC_TRANSPORTER_2"/>
    <property type="match status" value="1"/>
</dbReference>
<dbReference type="SMART" id="SM00382">
    <property type="entry name" value="AAA"/>
    <property type="match status" value="1"/>
</dbReference>
<dbReference type="GO" id="GO:0016887">
    <property type="term" value="F:ATP hydrolysis activity"/>
    <property type="evidence" value="ECO:0007669"/>
    <property type="project" value="InterPro"/>
</dbReference>
<evidence type="ECO:0000256" key="2">
    <source>
        <dbReference type="ARBA" id="ARBA00022448"/>
    </source>
</evidence>
<dbReference type="InterPro" id="IPR003439">
    <property type="entry name" value="ABC_transporter-like_ATP-bd"/>
</dbReference>
<name>A0A450YK14_9GAMM</name>
<protein>
    <submittedName>
        <fullName evidence="6">NitT/TauT family transport system ATP-binding protein</fullName>
    </submittedName>
</protein>
<reference evidence="6" key="1">
    <citation type="submission" date="2019-02" db="EMBL/GenBank/DDBJ databases">
        <authorList>
            <person name="Gruber-Vodicka R. H."/>
            <person name="Seah K. B. B."/>
        </authorList>
    </citation>
    <scope>NUCLEOTIDE SEQUENCE</scope>
    <source>
        <strain evidence="6">BECK_S1321</strain>
    </source>
</reference>